<dbReference type="SUPFAM" id="SSF52540">
    <property type="entry name" value="P-loop containing nucleoside triphosphate hydrolases"/>
    <property type="match status" value="1"/>
</dbReference>
<dbReference type="InterPro" id="IPR003495">
    <property type="entry name" value="CobW/HypB/UreG_nucleotide-bd"/>
</dbReference>
<organism evidence="2 3">
    <name type="scientific">Gigaspora margarita</name>
    <dbReference type="NCBI Taxonomy" id="4874"/>
    <lineage>
        <taxon>Eukaryota</taxon>
        <taxon>Fungi</taxon>
        <taxon>Fungi incertae sedis</taxon>
        <taxon>Mucoromycota</taxon>
        <taxon>Glomeromycotina</taxon>
        <taxon>Glomeromycetes</taxon>
        <taxon>Diversisporales</taxon>
        <taxon>Gigasporaceae</taxon>
        <taxon>Gigaspora</taxon>
    </lineage>
</organism>
<dbReference type="OrthoDB" id="272672at2759"/>
<dbReference type="AlphaFoldDB" id="A0A8H4ESA9"/>
<evidence type="ECO:0000313" key="2">
    <source>
        <dbReference type="EMBL" id="KAF0543807.1"/>
    </source>
</evidence>
<evidence type="ECO:0000259" key="1">
    <source>
        <dbReference type="Pfam" id="PF02492"/>
    </source>
</evidence>
<dbReference type="InterPro" id="IPR051316">
    <property type="entry name" value="Zinc-reg_GTPase_activator"/>
</dbReference>
<proteinExistence type="predicted"/>
<dbReference type="CDD" id="cd03112">
    <property type="entry name" value="CobW-like"/>
    <property type="match status" value="1"/>
</dbReference>
<feature type="domain" description="CobW/HypB/UreG nucleotide-binding" evidence="1">
    <location>
        <begin position="10"/>
        <end position="182"/>
    </location>
</feature>
<gene>
    <name evidence="2" type="ORF">F8M41_003300</name>
</gene>
<comment type="caution">
    <text evidence="2">The sequence shown here is derived from an EMBL/GenBank/DDBJ whole genome shotgun (WGS) entry which is preliminary data.</text>
</comment>
<dbReference type="InterPro" id="IPR027417">
    <property type="entry name" value="P-loop_NTPase"/>
</dbReference>
<dbReference type="Gene3D" id="3.40.50.300">
    <property type="entry name" value="P-loop containing nucleotide triphosphate hydrolases"/>
    <property type="match status" value="1"/>
</dbReference>
<protein>
    <submittedName>
        <fullName evidence="2">CobW-domain-containing protein</fullName>
    </submittedName>
</protein>
<name>A0A8H4ESA9_GIGMA</name>
<evidence type="ECO:0000313" key="3">
    <source>
        <dbReference type="Proteomes" id="UP000439903"/>
    </source>
</evidence>
<reference evidence="2 3" key="1">
    <citation type="journal article" date="2019" name="Environ. Microbiol.">
        <title>At the nexus of three kingdoms: the genome of the mycorrhizal fungus Gigaspora margarita provides insights into plant, endobacterial and fungal interactions.</title>
        <authorList>
            <person name="Venice F."/>
            <person name="Ghignone S."/>
            <person name="Salvioli di Fossalunga A."/>
            <person name="Amselem J."/>
            <person name="Novero M."/>
            <person name="Xianan X."/>
            <person name="Sedzielewska Toro K."/>
            <person name="Morin E."/>
            <person name="Lipzen A."/>
            <person name="Grigoriev I.V."/>
            <person name="Henrissat B."/>
            <person name="Martin F.M."/>
            <person name="Bonfante P."/>
        </authorList>
    </citation>
    <scope>NUCLEOTIDE SEQUENCE [LARGE SCALE GENOMIC DNA]</scope>
    <source>
        <strain evidence="2 3">BEG34</strain>
    </source>
</reference>
<dbReference type="PANTHER" id="PTHR13748">
    <property type="entry name" value="COBW-RELATED"/>
    <property type="match status" value="1"/>
</dbReference>
<dbReference type="PANTHER" id="PTHR13748:SF62">
    <property type="entry name" value="COBW DOMAIN-CONTAINING PROTEIN"/>
    <property type="match status" value="1"/>
</dbReference>
<keyword evidence="3" id="KW-1185">Reference proteome</keyword>
<dbReference type="EMBL" id="WTPW01000130">
    <property type="protein sequence ID" value="KAF0543807.1"/>
    <property type="molecule type" value="Genomic_DNA"/>
</dbReference>
<accession>A0A8H4ESA9</accession>
<dbReference type="GO" id="GO:0005737">
    <property type="term" value="C:cytoplasm"/>
    <property type="evidence" value="ECO:0007669"/>
    <property type="project" value="TreeGrafter"/>
</dbReference>
<sequence length="396" mass="45128">MQERQPNSIPVTVFTGFLGSGKTTIILSLLSRVPKGYKLCLLKNEFGDAEVDSELAKENNLEVQEIINGCLCCVLVGQMKSALIELKDKYNPDRIIIETSGSAFPAPISWQIREMSEDGFTLDSIITVIDCINFRGYEDTSYTAKMQAQYTDIILLNKHELVEERELDLVIDHINELNTDTPKIKCEGKNGVSPDLIFGIDTKLFSLATTESGEKSFSELIDSQIQDHHSTEIDLIQVTVEMQQPNNYYENDSLQLDQVEGSLVEKTSDHKIDFPFPLMMQQFITFLESLPKDDIYRLKGLIRLIDDSEFMQNDTFTQTNNNQPAEVKEINCQLYIINHAFGRYTITPIQRSHSLPNKNILVKITVMGTNLRTYLHRIRTGLCVQDKHIICHFAYN</sequence>
<dbReference type="Pfam" id="PF02492">
    <property type="entry name" value="cobW"/>
    <property type="match status" value="1"/>
</dbReference>
<dbReference type="Proteomes" id="UP000439903">
    <property type="component" value="Unassembled WGS sequence"/>
</dbReference>